<evidence type="ECO:0000313" key="1">
    <source>
        <dbReference type="EMBL" id="UGS33943.1"/>
    </source>
</evidence>
<dbReference type="SUPFAM" id="SSF54427">
    <property type="entry name" value="NTF2-like"/>
    <property type="match status" value="1"/>
</dbReference>
<dbReference type="Proteomes" id="UP001162834">
    <property type="component" value="Chromosome"/>
</dbReference>
<name>A0A9E7BZ08_9ACTN</name>
<accession>A0A9E7BZ08</accession>
<dbReference type="GO" id="GO:0030638">
    <property type="term" value="P:polyketide metabolic process"/>
    <property type="evidence" value="ECO:0007669"/>
    <property type="project" value="InterPro"/>
</dbReference>
<dbReference type="InterPro" id="IPR032710">
    <property type="entry name" value="NTF2-like_dom_sf"/>
</dbReference>
<protein>
    <recommendedName>
        <fullName evidence="3">SnoaL-like domain-containing protein</fullName>
    </recommendedName>
</protein>
<dbReference type="EMBL" id="CP087164">
    <property type="protein sequence ID" value="UGS33943.1"/>
    <property type="molecule type" value="Genomic_DNA"/>
</dbReference>
<evidence type="ECO:0000313" key="2">
    <source>
        <dbReference type="Proteomes" id="UP001162834"/>
    </source>
</evidence>
<dbReference type="Gene3D" id="3.10.450.50">
    <property type="match status" value="1"/>
</dbReference>
<gene>
    <name evidence="1" type="ORF">DSM104329_00310</name>
</gene>
<dbReference type="Pfam" id="PF07366">
    <property type="entry name" value="SnoaL"/>
    <property type="match status" value="1"/>
</dbReference>
<keyword evidence="2" id="KW-1185">Reference proteome</keyword>
<proteinExistence type="predicted"/>
<dbReference type="InterPro" id="IPR009959">
    <property type="entry name" value="Cyclase_SnoaL-like"/>
</dbReference>
<evidence type="ECO:0008006" key="3">
    <source>
        <dbReference type="Google" id="ProtNLM"/>
    </source>
</evidence>
<dbReference type="AlphaFoldDB" id="A0A9E7BZ08"/>
<dbReference type="KEGG" id="sbae:DSM104329_00310"/>
<reference evidence="1" key="1">
    <citation type="journal article" date="2022" name="Int. J. Syst. Evol. Microbiol.">
        <title>Pseudomonas aegrilactucae sp. nov. and Pseudomonas morbosilactucae sp. nov., pathogens causing bacterial rot of lettuce in Japan.</title>
        <authorList>
            <person name="Sawada H."/>
            <person name="Fujikawa T."/>
            <person name="Satou M."/>
        </authorList>
    </citation>
    <scope>NUCLEOTIDE SEQUENCE</scope>
    <source>
        <strain evidence="1">0166_1</strain>
    </source>
</reference>
<dbReference type="RefSeq" id="WP_259313631.1">
    <property type="nucleotide sequence ID" value="NZ_CP087164.1"/>
</dbReference>
<sequence length="157" mass="16962">MTADDLLDAFGSAWSGRERSAFASCCAPDVHYEDPLTHGARHGLDALADHAAVLWQAFPDARVERAGERLTDGRFVAAPIRLAGTHLGDLARLPATKRAIALHAVLYCELDPEGSLLWRVRAFFDAYEAAAQLGVLPRPGTVGERALMLLRGFGLRG</sequence>
<organism evidence="1 2">
    <name type="scientific">Capillimicrobium parvum</name>
    <dbReference type="NCBI Taxonomy" id="2884022"/>
    <lineage>
        <taxon>Bacteria</taxon>
        <taxon>Bacillati</taxon>
        <taxon>Actinomycetota</taxon>
        <taxon>Thermoleophilia</taxon>
        <taxon>Solirubrobacterales</taxon>
        <taxon>Capillimicrobiaceae</taxon>
        <taxon>Capillimicrobium</taxon>
    </lineage>
</organism>